<dbReference type="GO" id="GO:0003700">
    <property type="term" value="F:DNA-binding transcription factor activity"/>
    <property type="evidence" value="ECO:0007669"/>
    <property type="project" value="TreeGrafter"/>
</dbReference>
<dbReference type="Gene3D" id="1.10.10.60">
    <property type="entry name" value="Homeodomain-like"/>
    <property type="match status" value="1"/>
</dbReference>
<keyword evidence="1" id="KW-0805">Transcription regulation</keyword>
<dbReference type="PANTHER" id="PTHR30055">
    <property type="entry name" value="HTH-TYPE TRANSCRIPTIONAL REGULATOR RUTR"/>
    <property type="match status" value="1"/>
</dbReference>
<evidence type="ECO:0000256" key="4">
    <source>
        <dbReference type="SAM" id="MobiDB-lite"/>
    </source>
</evidence>
<protein>
    <submittedName>
        <fullName evidence="6">TetR/AcrR family transcriptional regulator C-terminal ligand-binding domain-containing protein</fullName>
    </submittedName>
</protein>
<keyword evidence="3" id="KW-0804">Transcription</keyword>
<organism evidence="6 7">
    <name type="scientific">Microbacterium stercoris</name>
    <dbReference type="NCBI Taxonomy" id="2820289"/>
    <lineage>
        <taxon>Bacteria</taxon>
        <taxon>Bacillati</taxon>
        <taxon>Actinomycetota</taxon>
        <taxon>Actinomycetes</taxon>
        <taxon>Micrococcales</taxon>
        <taxon>Microbacteriaceae</taxon>
        <taxon>Microbacterium</taxon>
    </lineage>
</organism>
<evidence type="ECO:0000313" key="7">
    <source>
        <dbReference type="Proteomes" id="UP000680132"/>
    </source>
</evidence>
<dbReference type="RefSeq" id="WP_208505580.1">
    <property type="nucleotide sequence ID" value="NZ_JAGFOA010000008.1"/>
</dbReference>
<comment type="caution">
    <text evidence="6">The sequence shown here is derived from an EMBL/GenBank/DDBJ whole genome shotgun (WGS) entry which is preliminary data.</text>
</comment>
<dbReference type="Gene3D" id="1.10.357.10">
    <property type="entry name" value="Tetracycline Repressor, domain 2"/>
    <property type="match status" value="1"/>
</dbReference>
<name>A0A939TS41_9MICO</name>
<dbReference type="GO" id="GO:0000976">
    <property type="term" value="F:transcription cis-regulatory region binding"/>
    <property type="evidence" value="ECO:0007669"/>
    <property type="project" value="TreeGrafter"/>
</dbReference>
<dbReference type="SUPFAM" id="SSF46689">
    <property type="entry name" value="Homeodomain-like"/>
    <property type="match status" value="1"/>
</dbReference>
<dbReference type="Pfam" id="PF16859">
    <property type="entry name" value="TetR_C_11"/>
    <property type="match status" value="1"/>
</dbReference>
<feature type="domain" description="Tetracyclin repressor-like C-terminal" evidence="5">
    <location>
        <begin position="94"/>
        <end position="196"/>
    </location>
</feature>
<evidence type="ECO:0000313" key="6">
    <source>
        <dbReference type="EMBL" id="MBO3665145.1"/>
    </source>
</evidence>
<evidence type="ECO:0000259" key="5">
    <source>
        <dbReference type="Pfam" id="PF16859"/>
    </source>
</evidence>
<proteinExistence type="predicted"/>
<evidence type="ECO:0000256" key="1">
    <source>
        <dbReference type="ARBA" id="ARBA00023015"/>
    </source>
</evidence>
<feature type="region of interest" description="Disordered" evidence="4">
    <location>
        <begin position="1"/>
        <end position="31"/>
    </location>
</feature>
<dbReference type="PANTHER" id="PTHR30055:SF148">
    <property type="entry name" value="TETR-FAMILY TRANSCRIPTIONAL REGULATOR"/>
    <property type="match status" value="1"/>
</dbReference>
<dbReference type="InterPro" id="IPR036271">
    <property type="entry name" value="Tet_transcr_reg_TetR-rel_C_sf"/>
</dbReference>
<evidence type="ECO:0000256" key="2">
    <source>
        <dbReference type="ARBA" id="ARBA00023125"/>
    </source>
</evidence>
<keyword evidence="7" id="KW-1185">Reference proteome</keyword>
<sequence>MSAPSPETPRADAGAPETSSRRGRPGRPREEGLDARLVEAALALIDSGEPVTAAKLVQLSGVSRAAVYRRWPSLTDLVATALDRGRDAHVIPIDGDLRAALHDAFLGGYEQRMAGYPEARMRRRLALGLADPVLQRAYWDAHVARRRVSTIAVLRAGVEQGLLRADTDLEACADLLSGVFYYQLVVRGVSLTDAEALARCRAAFEVIWRGMSAEAGE</sequence>
<dbReference type="InterPro" id="IPR009057">
    <property type="entry name" value="Homeodomain-like_sf"/>
</dbReference>
<dbReference type="InterPro" id="IPR050109">
    <property type="entry name" value="HTH-type_TetR-like_transc_reg"/>
</dbReference>
<keyword evidence="2" id="KW-0238">DNA-binding</keyword>
<accession>A0A939TS41</accession>
<dbReference type="Proteomes" id="UP000680132">
    <property type="component" value="Unassembled WGS sequence"/>
</dbReference>
<evidence type="ECO:0000256" key="3">
    <source>
        <dbReference type="ARBA" id="ARBA00023163"/>
    </source>
</evidence>
<dbReference type="SUPFAM" id="SSF48498">
    <property type="entry name" value="Tetracyclin repressor-like, C-terminal domain"/>
    <property type="match status" value="1"/>
</dbReference>
<gene>
    <name evidence="6" type="ORF">J5V96_16720</name>
</gene>
<dbReference type="InterPro" id="IPR011075">
    <property type="entry name" value="TetR_C"/>
</dbReference>
<dbReference type="AlphaFoldDB" id="A0A939TS41"/>
<reference evidence="6" key="1">
    <citation type="submission" date="2021-03" db="EMBL/GenBank/DDBJ databases">
        <title>Microbacterium sp. nov., a novel actinobacterium isolated from cow dung.</title>
        <authorList>
            <person name="Zhang L."/>
        </authorList>
    </citation>
    <scope>NUCLEOTIDE SEQUENCE</scope>
    <source>
        <strain evidence="6">NEAU-LLB</strain>
    </source>
</reference>
<dbReference type="EMBL" id="JAGFOA010000008">
    <property type="protein sequence ID" value="MBO3665145.1"/>
    <property type="molecule type" value="Genomic_DNA"/>
</dbReference>